<evidence type="ECO:0000256" key="7">
    <source>
        <dbReference type="PROSITE-ProRule" id="PRU01373"/>
    </source>
</evidence>
<organism evidence="9">
    <name type="scientific">Vibrio coralliilyticus</name>
    <dbReference type="NCBI Taxonomy" id="190893"/>
    <lineage>
        <taxon>Bacteria</taxon>
        <taxon>Pseudomonadati</taxon>
        <taxon>Pseudomonadota</taxon>
        <taxon>Gammaproteobacteria</taxon>
        <taxon>Vibrionales</taxon>
        <taxon>Vibrionaceae</taxon>
        <taxon>Vibrio</taxon>
    </lineage>
</organism>
<keyword evidence="4 7" id="KW-0133">Cell shape</keyword>
<dbReference type="PANTHER" id="PTHR41533">
    <property type="entry name" value="L,D-TRANSPEPTIDASE HI_1667-RELATED"/>
    <property type="match status" value="1"/>
</dbReference>
<dbReference type="UniPathway" id="UPA00219"/>
<evidence type="ECO:0000256" key="3">
    <source>
        <dbReference type="ARBA" id="ARBA00022679"/>
    </source>
</evidence>
<dbReference type="Gene3D" id="1.10.101.10">
    <property type="entry name" value="PGBD-like superfamily/PGBD"/>
    <property type="match status" value="1"/>
</dbReference>
<dbReference type="GO" id="GO:0071555">
    <property type="term" value="P:cell wall organization"/>
    <property type="evidence" value="ECO:0007669"/>
    <property type="project" value="UniProtKB-UniRule"/>
</dbReference>
<dbReference type="InterPro" id="IPR052905">
    <property type="entry name" value="LD-transpeptidase_YkuD-like"/>
</dbReference>
<comment type="caution">
    <text evidence="9">The sequence shown here is derived from an EMBL/GenBank/DDBJ whole genome shotgun (WGS) entry which is preliminary data.</text>
</comment>
<feature type="active site" description="Proton donor/acceptor" evidence="7">
    <location>
        <position position="424"/>
    </location>
</feature>
<keyword evidence="5 7" id="KW-0573">Peptidoglycan synthesis</keyword>
<comment type="similarity">
    <text evidence="2">Belongs to the YkuD family.</text>
</comment>
<dbReference type="GO" id="GO:0016740">
    <property type="term" value="F:transferase activity"/>
    <property type="evidence" value="ECO:0007669"/>
    <property type="project" value="UniProtKB-KW"/>
</dbReference>
<dbReference type="PROSITE" id="PS52029">
    <property type="entry name" value="LD_TPASE"/>
    <property type="match status" value="1"/>
</dbReference>
<dbReference type="SUPFAM" id="SSF141523">
    <property type="entry name" value="L,D-transpeptidase catalytic domain-like"/>
    <property type="match status" value="1"/>
</dbReference>
<keyword evidence="6 7" id="KW-0961">Cell wall biogenesis/degradation</keyword>
<accession>A0A837G491</accession>
<dbReference type="Pfam" id="PF20142">
    <property type="entry name" value="Scaffold"/>
    <property type="match status" value="1"/>
</dbReference>
<evidence type="ECO:0000256" key="6">
    <source>
        <dbReference type="ARBA" id="ARBA00023316"/>
    </source>
</evidence>
<reference evidence="10 11" key="2">
    <citation type="submission" date="2019-09" db="EMBL/GenBank/DDBJ databases">
        <title>Draft genome sequencing and comparative genomics of hatchery-associated Vibrios.</title>
        <authorList>
            <person name="Kehlet-Delgado H."/>
            <person name="Mueller R.S."/>
        </authorList>
    </citation>
    <scope>NUCLEOTIDE SEQUENCE [LARGE SCALE GENOMIC DNA]</scope>
    <source>
        <strain evidence="10 11">09-121-3</strain>
    </source>
</reference>
<dbReference type="GO" id="GO:0008360">
    <property type="term" value="P:regulation of cell shape"/>
    <property type="evidence" value="ECO:0007669"/>
    <property type="project" value="UniProtKB-UniRule"/>
</dbReference>
<evidence type="ECO:0000313" key="10">
    <source>
        <dbReference type="EMBL" id="NOJ25404.1"/>
    </source>
</evidence>
<evidence type="ECO:0000256" key="2">
    <source>
        <dbReference type="ARBA" id="ARBA00005992"/>
    </source>
</evidence>
<dbReference type="Gene3D" id="2.40.440.10">
    <property type="entry name" value="L,D-transpeptidase catalytic domain-like"/>
    <property type="match status" value="1"/>
</dbReference>
<evidence type="ECO:0000259" key="8">
    <source>
        <dbReference type="PROSITE" id="PS52029"/>
    </source>
</evidence>
<dbReference type="GO" id="GO:0009252">
    <property type="term" value="P:peptidoglycan biosynthetic process"/>
    <property type="evidence" value="ECO:0007669"/>
    <property type="project" value="UniProtKB-UniPathway"/>
</dbReference>
<evidence type="ECO:0000313" key="11">
    <source>
        <dbReference type="Proteomes" id="UP000576645"/>
    </source>
</evidence>
<gene>
    <name evidence="10" type="ORF">F0238_21995</name>
    <name evidence="9" type="ORF">TW71_18295</name>
</gene>
<dbReference type="Pfam" id="PF01471">
    <property type="entry name" value="PG_binding_1"/>
    <property type="match status" value="1"/>
</dbReference>
<dbReference type="InterPro" id="IPR038063">
    <property type="entry name" value="Transpep_catalytic_dom"/>
</dbReference>
<dbReference type="RefSeq" id="WP_006958860.1">
    <property type="nucleotide sequence ID" value="NZ_CP063051.1"/>
</dbReference>
<dbReference type="EMBL" id="JXXR01000020">
    <property type="protein sequence ID" value="KJY69225.1"/>
    <property type="molecule type" value="Genomic_DNA"/>
</dbReference>
<evidence type="ECO:0000256" key="5">
    <source>
        <dbReference type="ARBA" id="ARBA00022984"/>
    </source>
</evidence>
<dbReference type="Pfam" id="PF03734">
    <property type="entry name" value="YkuD"/>
    <property type="match status" value="1"/>
</dbReference>
<dbReference type="GO" id="GO:0004180">
    <property type="term" value="F:carboxypeptidase activity"/>
    <property type="evidence" value="ECO:0007669"/>
    <property type="project" value="UniProtKB-ARBA"/>
</dbReference>
<dbReference type="SUPFAM" id="SSF53955">
    <property type="entry name" value="Lysozyme-like"/>
    <property type="match status" value="1"/>
</dbReference>
<dbReference type="AlphaFoldDB" id="A0A837G491"/>
<evidence type="ECO:0000313" key="9">
    <source>
        <dbReference type="EMBL" id="KJY69225.1"/>
    </source>
</evidence>
<dbReference type="CDD" id="cd16913">
    <property type="entry name" value="YkuD_like"/>
    <property type="match status" value="1"/>
</dbReference>
<dbReference type="EMBL" id="VTXP01000016">
    <property type="protein sequence ID" value="NOJ25404.1"/>
    <property type="molecule type" value="Genomic_DNA"/>
</dbReference>
<dbReference type="InterPro" id="IPR005490">
    <property type="entry name" value="LD_TPept_cat_dom"/>
</dbReference>
<keyword evidence="3" id="KW-0808">Transferase</keyword>
<dbReference type="InterPro" id="IPR002477">
    <property type="entry name" value="Peptidoglycan-bd-like"/>
</dbReference>
<name>A0A837G491_9VIBR</name>
<dbReference type="InterPro" id="IPR023346">
    <property type="entry name" value="Lysozyme-like_dom_sf"/>
</dbReference>
<protein>
    <submittedName>
        <fullName evidence="9 10">Peptidase</fullName>
    </submittedName>
</protein>
<dbReference type="InterPro" id="IPR036366">
    <property type="entry name" value="PGBDSf"/>
</dbReference>
<sequence>MARLNPLLLLLIIIPIPTWASSYFERIGWLEPDSHVLRVLQYSKDVEHIYQSNHNQLIWFDLQQSTRLEFQLEIITSAGFSPLFARQLRYLEYYRKSNRWHEYDLLATDTLLLYISYAEQAKLLGYDWFFESKLYKPLPKLSQTNLIAVAVAVDHQQLSELIEVYTPDSDDYQKLIDSYLHVVKFEELNLPKYTQRGLRQVGDKLKNREVLLVRMEMVDVDLSDVRRDVNWYDVTLETAVKQFQRLHGLTDDGIIGPDTIRWLNISPSERLSILALNAERGRLWPIERDTIIVVNVPGFEMKYWYSGQEVFESKVVVGRKGRPTPMMTTKLDSLILNPTWNVPWKIMVEDIIPKVKEDPEYLVRQNITIVPKWGSKELINPEDIDWQNMRPSAFPYRMTQLSGNNNALGLYKFNTPNRRAIYLHDTPSKNLFDEASRAFSSGCIRVEHADQFATRLLESQGLDMSTLDEEELAANKSIPLKQRVPVHIIYQTAWSEGGKIHYRDDIYRWDRFSYGKG</sequence>
<feature type="domain" description="L,D-TPase catalytic" evidence="8">
    <location>
        <begin position="290"/>
        <end position="467"/>
    </location>
</feature>
<evidence type="ECO:0000256" key="4">
    <source>
        <dbReference type="ARBA" id="ARBA00022960"/>
    </source>
</evidence>
<dbReference type="Proteomes" id="UP000576645">
    <property type="component" value="Unassembled WGS sequence"/>
</dbReference>
<proteinExistence type="inferred from homology"/>
<feature type="active site" description="Nucleophile" evidence="7">
    <location>
        <position position="443"/>
    </location>
</feature>
<reference evidence="9" key="1">
    <citation type="journal article" date="2015" name="BMC Genomics">
        <title>Genome mining reveals unlocked bioactive potential of marine Gram-negative bacteria.</title>
        <authorList>
            <person name="Machado H."/>
            <person name="Sonnenschein E.C."/>
            <person name="Melchiorsen J."/>
            <person name="Gram L."/>
        </authorList>
    </citation>
    <scope>NUCLEOTIDE SEQUENCE</scope>
    <source>
        <strain evidence="9">S2052</strain>
    </source>
</reference>
<comment type="pathway">
    <text evidence="1 7">Cell wall biogenesis; peptidoglycan biosynthesis.</text>
</comment>
<dbReference type="InterPro" id="IPR045380">
    <property type="entry name" value="LD_TPept_scaffold_dom"/>
</dbReference>
<evidence type="ECO:0000256" key="1">
    <source>
        <dbReference type="ARBA" id="ARBA00004752"/>
    </source>
</evidence>
<dbReference type="PANTHER" id="PTHR41533:SF1">
    <property type="entry name" value="L,D-TRANSPEPTIDASE YCBB-RELATED"/>
    <property type="match status" value="1"/>
</dbReference>